<feature type="transmembrane region" description="Helical" evidence="1">
    <location>
        <begin position="182"/>
        <end position="203"/>
    </location>
</feature>
<feature type="transmembrane region" description="Helical" evidence="1">
    <location>
        <begin position="7"/>
        <end position="26"/>
    </location>
</feature>
<dbReference type="EMBL" id="FOGU01000006">
    <property type="protein sequence ID" value="SES15278.1"/>
    <property type="molecule type" value="Genomic_DNA"/>
</dbReference>
<keyword evidence="1" id="KW-0472">Membrane</keyword>
<accession>A0A1H9V0Y3</accession>
<dbReference type="STRING" id="641238.SAMN04490244_106156"/>
<dbReference type="InterPro" id="IPR037185">
    <property type="entry name" value="EmrE-like"/>
</dbReference>
<name>A0A1H9V0Y3_9RHOB</name>
<feature type="transmembrane region" description="Helical" evidence="1">
    <location>
        <begin position="248"/>
        <end position="266"/>
    </location>
</feature>
<feature type="transmembrane region" description="Helical" evidence="1">
    <location>
        <begin position="153"/>
        <end position="170"/>
    </location>
</feature>
<reference evidence="2 3" key="1">
    <citation type="submission" date="2016-10" db="EMBL/GenBank/DDBJ databases">
        <authorList>
            <person name="de Groot N.N."/>
        </authorList>
    </citation>
    <scope>NUCLEOTIDE SEQUENCE [LARGE SCALE GENOMIC DNA]</scope>
    <source>
        <strain evidence="2 3">DSM 23042</strain>
    </source>
</reference>
<proteinExistence type="predicted"/>
<feature type="transmembrane region" description="Helical" evidence="1">
    <location>
        <begin position="215"/>
        <end position="236"/>
    </location>
</feature>
<organism evidence="2 3">
    <name type="scientific">Tranquillimonas rosea</name>
    <dbReference type="NCBI Taxonomy" id="641238"/>
    <lineage>
        <taxon>Bacteria</taxon>
        <taxon>Pseudomonadati</taxon>
        <taxon>Pseudomonadota</taxon>
        <taxon>Alphaproteobacteria</taxon>
        <taxon>Rhodobacterales</taxon>
        <taxon>Roseobacteraceae</taxon>
        <taxon>Tranquillimonas</taxon>
    </lineage>
</organism>
<keyword evidence="1" id="KW-1133">Transmembrane helix</keyword>
<dbReference type="AlphaFoldDB" id="A0A1H9V0Y3"/>
<dbReference type="RefSeq" id="WP_092693792.1">
    <property type="nucleotide sequence ID" value="NZ_FOGU01000006.1"/>
</dbReference>
<feature type="transmembrane region" description="Helical" evidence="1">
    <location>
        <begin position="94"/>
        <end position="116"/>
    </location>
</feature>
<feature type="transmembrane region" description="Helical" evidence="1">
    <location>
        <begin position="38"/>
        <end position="58"/>
    </location>
</feature>
<sequence length="294" mass="30459">MHHDSATRLASVIVIATGTLWGLYWLPVRRLSELGLTGAWGSLAIVAAAALLLAPVALVRRRAFAGTDRLAVASVLLGGAAFALYSVALVYGRVAIIILLFFLTPVWSTLIARYALRWPTPRLRVLAIACGLLGLGVMLGADGTLPRPRSAGEWLALVSGMLWAVASTGIRLRAPVAPPEAAFVFATGACLGAASVAPFLAPWPSALPAGHLGPAVGWVLLAGGLWWGLSMAGLMWATARLDPARVGILLMAEVLVGAASAALIAGERLGPLELAGGALVLAAGVLEVWPVRRR</sequence>
<keyword evidence="1" id="KW-0812">Transmembrane</keyword>
<evidence type="ECO:0000313" key="3">
    <source>
        <dbReference type="Proteomes" id="UP000198885"/>
    </source>
</evidence>
<dbReference type="Proteomes" id="UP000198885">
    <property type="component" value="Unassembled WGS sequence"/>
</dbReference>
<evidence type="ECO:0008006" key="4">
    <source>
        <dbReference type="Google" id="ProtNLM"/>
    </source>
</evidence>
<protein>
    <recommendedName>
        <fullName evidence="4">Threonine/homoserine efflux transporter RhtA</fullName>
    </recommendedName>
</protein>
<evidence type="ECO:0000313" key="2">
    <source>
        <dbReference type="EMBL" id="SES15278.1"/>
    </source>
</evidence>
<gene>
    <name evidence="2" type="ORF">SAMN04490244_106156</name>
</gene>
<feature type="transmembrane region" description="Helical" evidence="1">
    <location>
        <begin position="272"/>
        <end position="291"/>
    </location>
</feature>
<dbReference type="OrthoDB" id="7340103at2"/>
<feature type="transmembrane region" description="Helical" evidence="1">
    <location>
        <begin position="123"/>
        <end position="141"/>
    </location>
</feature>
<keyword evidence="3" id="KW-1185">Reference proteome</keyword>
<evidence type="ECO:0000256" key="1">
    <source>
        <dbReference type="SAM" id="Phobius"/>
    </source>
</evidence>
<feature type="transmembrane region" description="Helical" evidence="1">
    <location>
        <begin position="70"/>
        <end position="88"/>
    </location>
</feature>
<dbReference type="SUPFAM" id="SSF103481">
    <property type="entry name" value="Multidrug resistance efflux transporter EmrE"/>
    <property type="match status" value="2"/>
</dbReference>